<dbReference type="InterPro" id="IPR000690">
    <property type="entry name" value="Matrin/U1-C_Znf_C2H2"/>
</dbReference>
<feature type="compositionally biased region" description="Low complexity" evidence="6">
    <location>
        <begin position="1594"/>
        <end position="1624"/>
    </location>
</feature>
<feature type="compositionally biased region" description="Basic and acidic residues" evidence="6">
    <location>
        <begin position="325"/>
        <end position="344"/>
    </location>
</feature>
<dbReference type="InterPro" id="IPR012677">
    <property type="entry name" value="Nucleotide-bd_a/b_plait_sf"/>
</dbReference>
<feature type="region of interest" description="Disordered" evidence="6">
    <location>
        <begin position="191"/>
        <end position="234"/>
    </location>
</feature>
<feature type="compositionally biased region" description="Basic and acidic residues" evidence="6">
    <location>
        <begin position="1795"/>
        <end position="1804"/>
    </location>
</feature>
<feature type="region of interest" description="Disordered" evidence="6">
    <location>
        <begin position="1659"/>
        <end position="1678"/>
    </location>
</feature>
<feature type="compositionally biased region" description="Basic and acidic residues" evidence="6">
    <location>
        <begin position="1208"/>
        <end position="1224"/>
    </location>
</feature>
<feature type="region of interest" description="Disordered" evidence="6">
    <location>
        <begin position="287"/>
        <end position="414"/>
    </location>
</feature>
<feature type="compositionally biased region" description="Basic and acidic residues" evidence="6">
    <location>
        <begin position="1975"/>
        <end position="1987"/>
    </location>
</feature>
<feature type="compositionally biased region" description="Polar residues" evidence="6">
    <location>
        <begin position="1126"/>
        <end position="1137"/>
    </location>
</feature>
<proteinExistence type="predicted"/>
<feature type="compositionally biased region" description="Basic and acidic residues" evidence="6">
    <location>
        <begin position="1491"/>
        <end position="1501"/>
    </location>
</feature>
<dbReference type="GO" id="GO:0008270">
    <property type="term" value="F:zinc ion binding"/>
    <property type="evidence" value="ECO:0007669"/>
    <property type="project" value="UniProtKB-KW"/>
</dbReference>
<feature type="compositionally biased region" description="Low complexity" evidence="6">
    <location>
        <begin position="1006"/>
        <end position="1056"/>
    </location>
</feature>
<dbReference type="PANTHER" id="PTHR15491">
    <property type="match status" value="1"/>
</dbReference>
<evidence type="ECO:0000256" key="2">
    <source>
        <dbReference type="ARBA" id="ARBA00022723"/>
    </source>
</evidence>
<feature type="compositionally biased region" description="Basic and acidic residues" evidence="6">
    <location>
        <begin position="1943"/>
        <end position="1960"/>
    </location>
</feature>
<feature type="non-terminal residue" evidence="8">
    <location>
        <position position="2076"/>
    </location>
</feature>
<feature type="compositionally biased region" description="Low complexity" evidence="6">
    <location>
        <begin position="1531"/>
        <end position="1549"/>
    </location>
</feature>
<keyword evidence="4" id="KW-0862">Zinc</keyword>
<feature type="region of interest" description="Disordered" evidence="6">
    <location>
        <begin position="970"/>
        <end position="1153"/>
    </location>
</feature>
<dbReference type="SMART" id="SM00451">
    <property type="entry name" value="ZnF_U1"/>
    <property type="match status" value="2"/>
</dbReference>
<dbReference type="PROSITE" id="PS50171">
    <property type="entry name" value="ZF_MATRIN"/>
    <property type="match status" value="1"/>
</dbReference>
<feature type="region of interest" description="Disordered" evidence="6">
    <location>
        <begin position="1744"/>
        <end position="2010"/>
    </location>
</feature>
<keyword evidence="9" id="KW-1185">Reference proteome</keyword>
<feature type="compositionally biased region" description="Basic and acidic residues" evidence="6">
    <location>
        <begin position="1635"/>
        <end position="1644"/>
    </location>
</feature>
<feature type="domain" description="Matrin-type" evidence="7">
    <location>
        <begin position="2029"/>
        <end position="2060"/>
    </location>
</feature>
<feature type="compositionally biased region" description="Acidic residues" evidence="6">
    <location>
        <begin position="1855"/>
        <end position="1872"/>
    </location>
</feature>
<evidence type="ECO:0000256" key="3">
    <source>
        <dbReference type="ARBA" id="ARBA00022771"/>
    </source>
</evidence>
<feature type="compositionally biased region" description="Basic and acidic residues" evidence="6">
    <location>
        <begin position="970"/>
        <end position="980"/>
    </location>
</feature>
<feature type="compositionally biased region" description="Low complexity" evidence="6">
    <location>
        <begin position="636"/>
        <end position="648"/>
    </location>
</feature>
<dbReference type="EMBL" id="JAFIRN010000007">
    <property type="protein sequence ID" value="KAG5845548.1"/>
    <property type="molecule type" value="Genomic_DNA"/>
</dbReference>
<evidence type="ECO:0000313" key="9">
    <source>
        <dbReference type="Proteomes" id="UP001044222"/>
    </source>
</evidence>
<feature type="compositionally biased region" description="Acidic residues" evidence="6">
    <location>
        <begin position="1748"/>
        <end position="1758"/>
    </location>
</feature>
<evidence type="ECO:0000256" key="1">
    <source>
        <dbReference type="ARBA" id="ARBA00004123"/>
    </source>
</evidence>
<dbReference type="GO" id="GO:0003723">
    <property type="term" value="F:RNA binding"/>
    <property type="evidence" value="ECO:0007669"/>
    <property type="project" value="InterPro"/>
</dbReference>
<evidence type="ECO:0000256" key="6">
    <source>
        <dbReference type="SAM" id="MobiDB-lite"/>
    </source>
</evidence>
<feature type="compositionally biased region" description="Low complexity" evidence="6">
    <location>
        <begin position="191"/>
        <end position="207"/>
    </location>
</feature>
<keyword evidence="3" id="KW-0863">Zinc-finger</keyword>
<feature type="compositionally biased region" description="Polar residues" evidence="6">
    <location>
        <begin position="1805"/>
        <end position="1818"/>
    </location>
</feature>
<feature type="region of interest" description="Disordered" evidence="6">
    <location>
        <begin position="560"/>
        <end position="580"/>
    </location>
</feature>
<feature type="compositionally biased region" description="Low complexity" evidence="6">
    <location>
        <begin position="1336"/>
        <end position="1348"/>
    </location>
</feature>
<feature type="compositionally biased region" description="Basic and acidic residues" evidence="6">
    <location>
        <begin position="1473"/>
        <end position="1484"/>
    </location>
</feature>
<keyword evidence="5" id="KW-0539">Nucleus</keyword>
<name>A0A9D3RWA7_ANGAN</name>
<dbReference type="SMART" id="SM00360">
    <property type="entry name" value="RRM"/>
    <property type="match status" value="2"/>
</dbReference>
<feature type="region of interest" description="Disordered" evidence="6">
    <location>
        <begin position="1208"/>
        <end position="1652"/>
    </location>
</feature>
<feature type="region of interest" description="Disordered" evidence="6">
    <location>
        <begin position="148"/>
        <end position="179"/>
    </location>
</feature>
<dbReference type="InterPro" id="IPR003604">
    <property type="entry name" value="Matrin/U1-like-C_Znf_C2H2"/>
</dbReference>
<comment type="subcellular location">
    <subcellularLocation>
        <location evidence="1">Nucleus</location>
    </subcellularLocation>
</comment>
<evidence type="ECO:0000256" key="5">
    <source>
        <dbReference type="ARBA" id="ARBA00023242"/>
    </source>
</evidence>
<feature type="compositionally biased region" description="Basic and acidic residues" evidence="6">
    <location>
        <begin position="1321"/>
        <end position="1333"/>
    </location>
</feature>
<accession>A0A9D3RWA7</accession>
<comment type="caution">
    <text evidence="8">The sequence shown here is derived from an EMBL/GenBank/DDBJ whole genome shotgun (WGS) entry which is preliminary data.</text>
</comment>
<evidence type="ECO:0000259" key="7">
    <source>
        <dbReference type="PROSITE" id="PS50171"/>
    </source>
</evidence>
<protein>
    <recommendedName>
        <fullName evidence="7">Matrin-type domain-containing protein</fullName>
    </recommendedName>
</protein>
<evidence type="ECO:0000256" key="4">
    <source>
        <dbReference type="ARBA" id="ARBA00022833"/>
    </source>
</evidence>
<feature type="compositionally biased region" description="Basic and acidic residues" evidence="6">
    <location>
        <begin position="1837"/>
        <end position="1847"/>
    </location>
</feature>
<feature type="compositionally biased region" description="Basic and acidic residues" evidence="6">
    <location>
        <begin position="1551"/>
        <end position="1567"/>
    </location>
</feature>
<dbReference type="Gene3D" id="3.30.70.330">
    <property type="match status" value="2"/>
</dbReference>
<evidence type="ECO:0000313" key="8">
    <source>
        <dbReference type="EMBL" id="KAG5845548.1"/>
    </source>
</evidence>
<feature type="region of interest" description="Disordered" evidence="6">
    <location>
        <begin position="1717"/>
        <end position="1736"/>
    </location>
</feature>
<dbReference type="SUPFAM" id="SSF54928">
    <property type="entry name" value="RNA-binding domain, RBD"/>
    <property type="match status" value="2"/>
</dbReference>
<feature type="compositionally biased region" description="Basic residues" evidence="6">
    <location>
        <begin position="1895"/>
        <end position="1904"/>
    </location>
</feature>
<dbReference type="GO" id="GO:0005634">
    <property type="term" value="C:nucleus"/>
    <property type="evidence" value="ECO:0007669"/>
    <property type="project" value="UniProtKB-SubCell"/>
</dbReference>
<gene>
    <name evidence="8" type="ORF">ANANG_G00140320</name>
</gene>
<dbReference type="InterPro" id="IPR026811">
    <property type="entry name" value="CIZ1"/>
</dbReference>
<dbReference type="PANTHER" id="PTHR15491:SF9">
    <property type="entry name" value="CIP1-INTERACTING ZINC FINGER PROTEIN"/>
    <property type="match status" value="1"/>
</dbReference>
<reference evidence="8" key="1">
    <citation type="submission" date="2021-01" db="EMBL/GenBank/DDBJ databases">
        <title>A chromosome-scale assembly of European eel, Anguilla anguilla.</title>
        <authorList>
            <person name="Henkel C."/>
            <person name="Jong-Raadsen S.A."/>
            <person name="Dufour S."/>
            <person name="Weltzien F.-A."/>
            <person name="Palstra A.P."/>
            <person name="Pelster B."/>
            <person name="Spaink H.P."/>
            <person name="Van Den Thillart G.E."/>
            <person name="Jansen H."/>
            <person name="Zahm M."/>
            <person name="Klopp C."/>
            <person name="Cedric C."/>
            <person name="Louis A."/>
            <person name="Berthelot C."/>
            <person name="Parey E."/>
            <person name="Roest Crollius H."/>
            <person name="Montfort J."/>
            <person name="Robinson-Rechavi M."/>
            <person name="Bucao C."/>
            <person name="Bouchez O."/>
            <person name="Gislard M."/>
            <person name="Lluch J."/>
            <person name="Milhes M."/>
            <person name="Lampietro C."/>
            <person name="Lopez Roques C."/>
            <person name="Donnadieu C."/>
            <person name="Braasch I."/>
            <person name="Desvignes T."/>
            <person name="Postlethwait J."/>
            <person name="Bobe J."/>
            <person name="Guiguen Y."/>
            <person name="Dirks R."/>
        </authorList>
    </citation>
    <scope>NUCLEOTIDE SEQUENCE</scope>
    <source>
        <strain evidence="8">Tag_6206</strain>
        <tissue evidence="8">Liver</tissue>
    </source>
</reference>
<dbReference type="Proteomes" id="UP001044222">
    <property type="component" value="Chromosome 7"/>
</dbReference>
<feature type="compositionally biased region" description="Acidic residues" evidence="6">
    <location>
        <begin position="1660"/>
        <end position="1678"/>
    </location>
</feature>
<feature type="compositionally biased region" description="Acidic residues" evidence="6">
    <location>
        <begin position="1785"/>
        <end position="1794"/>
    </location>
</feature>
<feature type="region of interest" description="Disordered" evidence="6">
    <location>
        <begin position="619"/>
        <end position="659"/>
    </location>
</feature>
<keyword evidence="2" id="KW-0479">Metal-binding</keyword>
<organism evidence="8 9">
    <name type="scientific">Anguilla anguilla</name>
    <name type="common">European freshwater eel</name>
    <name type="synonym">Muraena anguilla</name>
    <dbReference type="NCBI Taxonomy" id="7936"/>
    <lineage>
        <taxon>Eukaryota</taxon>
        <taxon>Metazoa</taxon>
        <taxon>Chordata</taxon>
        <taxon>Craniata</taxon>
        <taxon>Vertebrata</taxon>
        <taxon>Euteleostomi</taxon>
        <taxon>Actinopterygii</taxon>
        <taxon>Neopterygii</taxon>
        <taxon>Teleostei</taxon>
        <taxon>Anguilliformes</taxon>
        <taxon>Anguillidae</taxon>
        <taxon>Anguilla</taxon>
    </lineage>
</organism>
<feature type="compositionally biased region" description="Polar residues" evidence="6">
    <location>
        <begin position="1088"/>
        <end position="1105"/>
    </location>
</feature>
<dbReference type="InterPro" id="IPR000504">
    <property type="entry name" value="RRM_dom"/>
</dbReference>
<feature type="compositionally biased region" description="Acidic residues" evidence="6">
    <location>
        <begin position="1368"/>
        <end position="1387"/>
    </location>
</feature>
<sequence length="2076" mass="224459">QLGPASLRLAQIKTQLALHQLNTITTGNHGATALSLLNLLKVTMSHPLYNPRGEPFSNQRPVMSNQFGLNAQPVLDMTGARLGPAAGMMSPMMPQQMGYQMAQHPTGLPQDMESTIDMYIRGAREEVRLLNQMMHQQKMVDPCLRKEPREEVLSQGNSFPLQRAPGRPEEQSTVDWSNYQNPNKLFASQAMAQPSPPAQMFQPSGFGTPSGGGRGSAESQPPPASIPAERRQSHYTSENACSILASFGLTNEDLQLLSHYPDEQLTPDNLPFILRDIRVRKAKRNLPDVDHRLPSPGTQDRLGGEPRPSKVIDYGHSSKFGYSEKSQDSFKHEQRTTDPQKYVRDAPVAVSTFPSVDSKRQSSGPVAKKPLIDQCKNPPSMEDKTGKSAPTRDSLPAPNRPTAGPPPPTHGIRANLVNLTEGSSALKPGFAVTKPAWSPSFPPSNAGTSKRLPTPTMMNDYSAASPRIFPHTCSLCNVECVQIKDWIEHQNTSIHIESCRRLRKQFPDWNVETVAVSRTERKPPPEHPPEATNSLLIQIPVVVPLAQPLAFTRLSPPRATRWLNPRHASPRRQQRSSSSERLAKMLIESSGLAVTHNTTLEAMVESLAPALMAELAKKKSGSSSASTKSAEKKKTSPPTSGKTVPSKTGTSKNVKGKKGPAVTSCFLRLKGVPFIASHQEVMNVLQPYGKVNSATLYKKIEEATVCMEREEDAKTLAECRNLTIRGRTISICVEKDARDHKVKPLVGKKKEVPSAKLPASMKAKVPAKKTDGNVVKKVVKKDLPKKSIIQILGLPESGYTEDDLKNLATPFGFSSGLLIAVQQKQAFVELPDLDSAEAMLKTYKESPPKIQDCQLSFEHMTRPIDFSNPESLFRMLMGIEKPTEAANLGDRLLTVNNVPMGISPTTEVKELIKRFGSFKQALVLNHRIILEMDTPAIAKAVFNRFQKFPCIVQNSPLTFSVINKPVKAAEEVKKKPEVKSGRPAPKPGDAAKKGLAAPKTMAAGLKGTPAGPKTAAAAGKAKMSKAPATTPTPAATKAENPAAASAAATGKTAQPAPTVPPAVTPIATAAKEPPAKPNSPPPEGAVTSAKSQTVETTDNQKSQSDAPAGDQGTAEAPLVETKEDQGASQEALPSSTAPAPAEGDVANSAAVEDKDVMAVVEDKDVMAVVEDKDVMAVVEDSDVAVEDKEVAVKDRDVAVEGKDLTVAVEEKDVTAAEGDSKQDCKPAAVAKPESGPQAGKAPPAKGPAPTAPRPDQKPPDFPPVTQEILRALEAAVQECRMRRPSGAARRPSAPRPARAGHRPAVSRSRKSRRDGSPAPRRGKDHEGEVDKLKNYSSSRSSKSSSNSKAAGDKRAEEQDFTEDIFPFDLDEFVTVDEVGDDVEGSSQEEEKKTSEPLQHSTPFPGSSRTRRRTRASPTAKNQKKPAPPTQKSLKKQTTTAKGKQAKKVPSKPVGTKDEQRPQVAAEGAGEVVLKMESETPKTEVEVDEKMEEQKVEEEKAKAPVSSDPQRGEDMEASTPESAAEVVETKTVDVAAEATTTTETVTLALESQPEHQAEEEGPAVEEKGQSTGETTAPSIPAAQKSQEPPVDRSPSEQCPAEESPAEAAPTERAPTETASTETAPVETDDLVPTKQEQPKKMEPGLKKAPQGLAAALVTLDEVSEEEEDYPDEEEDEEELLMEQNEALVTVDEVGGDEDPFLQAVKDLQALVTLDEIVEEDEPSSEPFPFGLGEETGDAFNPEALLTLDETQDDDEETGEEAAKMATSEKSTESPATHEALLTLDETLGDDEELEEDKIPSSEKSTDSPSLPTGLAQSDSPVVPSAESGELVGSPSPEEVGRGLEELRKMNFVTVDEVGEEEEQQQEEEEEEVEPAPSPVVRGGRPKKRGRQATVRKSARGRKPLPVKKEEADPTPVTPVEFCSVLVPDPQTVKTEASEDMPDDEPFHARQDPKSNGDKALSEDPQESLCTTNPRATVKEESRLRRDEGQLEEPDAKKHRTESPVPTDYKMPPFSANNPIGLEFVVPKTGFFCKLCSLFYGSEDAAKKTHCSSLKHYQNMEKHFQKLRAGSSCNSLSE</sequence>
<dbReference type="InterPro" id="IPR035979">
    <property type="entry name" value="RBD_domain_sf"/>
</dbReference>
<feature type="compositionally biased region" description="Low complexity" evidence="6">
    <location>
        <begin position="1284"/>
        <end position="1297"/>
    </location>
</feature>